<gene>
    <name evidence="1" type="ORF">EVAR_71131_1</name>
</gene>
<evidence type="ECO:0000313" key="1">
    <source>
        <dbReference type="EMBL" id="GBP89245.1"/>
    </source>
</evidence>
<keyword evidence="2" id="KW-1185">Reference proteome</keyword>
<name>A0A4C1ZRL5_EUMVA</name>
<comment type="caution">
    <text evidence="1">The sequence shown here is derived from an EMBL/GenBank/DDBJ whole genome shotgun (WGS) entry which is preliminary data.</text>
</comment>
<dbReference type="Proteomes" id="UP000299102">
    <property type="component" value="Unassembled WGS sequence"/>
</dbReference>
<accession>A0A4C1ZRL5</accession>
<dbReference type="AlphaFoldDB" id="A0A4C1ZRL5"/>
<dbReference type="OrthoDB" id="7433202at2759"/>
<reference evidence="1 2" key="1">
    <citation type="journal article" date="2019" name="Commun. Biol.">
        <title>The bagworm genome reveals a unique fibroin gene that provides high tensile strength.</title>
        <authorList>
            <person name="Kono N."/>
            <person name="Nakamura H."/>
            <person name="Ohtoshi R."/>
            <person name="Tomita M."/>
            <person name="Numata K."/>
            <person name="Arakawa K."/>
        </authorList>
    </citation>
    <scope>NUCLEOTIDE SEQUENCE [LARGE SCALE GENOMIC DNA]</scope>
</reference>
<organism evidence="1 2">
    <name type="scientific">Eumeta variegata</name>
    <name type="common">Bagworm moth</name>
    <name type="synonym">Eumeta japonica</name>
    <dbReference type="NCBI Taxonomy" id="151549"/>
    <lineage>
        <taxon>Eukaryota</taxon>
        <taxon>Metazoa</taxon>
        <taxon>Ecdysozoa</taxon>
        <taxon>Arthropoda</taxon>
        <taxon>Hexapoda</taxon>
        <taxon>Insecta</taxon>
        <taxon>Pterygota</taxon>
        <taxon>Neoptera</taxon>
        <taxon>Endopterygota</taxon>
        <taxon>Lepidoptera</taxon>
        <taxon>Glossata</taxon>
        <taxon>Ditrysia</taxon>
        <taxon>Tineoidea</taxon>
        <taxon>Psychidae</taxon>
        <taxon>Oiketicinae</taxon>
        <taxon>Eumeta</taxon>
    </lineage>
</organism>
<dbReference type="EMBL" id="BGZK01001985">
    <property type="protein sequence ID" value="GBP89245.1"/>
    <property type="molecule type" value="Genomic_DNA"/>
</dbReference>
<proteinExistence type="predicted"/>
<evidence type="ECO:0000313" key="2">
    <source>
        <dbReference type="Proteomes" id="UP000299102"/>
    </source>
</evidence>
<protein>
    <submittedName>
        <fullName evidence="1">Uncharacterized protein</fullName>
    </submittedName>
</protein>
<sequence>MGQLSVPKPFSGTPGWRTEKRTVLFKTGRMVTLFGYTKRNNKIQLSPESVVPDLDDGAIGGNPESVERDILILITGLATLDLHVNMNKSEFFA</sequence>